<feature type="domain" description="Endonuclease/exonuclease/phosphatase" evidence="9">
    <location>
        <begin position="298"/>
        <end position="414"/>
    </location>
</feature>
<dbReference type="GO" id="GO:0005634">
    <property type="term" value="C:nucleus"/>
    <property type="evidence" value="ECO:0007669"/>
    <property type="project" value="TreeGrafter"/>
</dbReference>
<dbReference type="EC" id="3.1.-.-" evidence="6"/>
<evidence type="ECO:0000256" key="4">
    <source>
        <dbReference type="ARBA" id="ARBA00022842"/>
    </source>
</evidence>
<keyword evidence="8" id="KW-1133">Transmembrane helix</keyword>
<dbReference type="NCBIfam" id="TIGR00633">
    <property type="entry name" value="xth"/>
    <property type="match status" value="1"/>
</dbReference>
<dbReference type="OrthoDB" id="498125at2759"/>
<feature type="transmembrane region" description="Helical" evidence="8">
    <location>
        <begin position="446"/>
        <end position="464"/>
    </location>
</feature>
<feature type="binding site" evidence="5">
    <location>
        <position position="301"/>
    </location>
    <ligand>
        <name>Mg(2+)</name>
        <dbReference type="ChEBI" id="CHEBI:18420"/>
        <label>1</label>
    </ligand>
</feature>
<protein>
    <recommendedName>
        <fullName evidence="6">DNA-(apurinic or apyrimidinic site) endonuclease</fullName>
        <ecNumber evidence="6">3.1.-.-</ecNumber>
    </recommendedName>
</protein>
<dbReference type="InterPro" id="IPR005135">
    <property type="entry name" value="Endo/exonuclease/phosphatase"/>
</dbReference>
<keyword evidence="6" id="KW-0227">DNA damage</keyword>
<feature type="region of interest" description="Disordered" evidence="7">
    <location>
        <begin position="142"/>
        <end position="206"/>
    </location>
</feature>
<evidence type="ECO:0000313" key="10">
    <source>
        <dbReference type="EMBL" id="KAH7298993.1"/>
    </source>
</evidence>
<dbReference type="GO" id="GO:0006284">
    <property type="term" value="P:base-excision repair"/>
    <property type="evidence" value="ECO:0007669"/>
    <property type="project" value="TreeGrafter"/>
</dbReference>
<dbReference type="Proteomes" id="UP000825935">
    <property type="component" value="Chromosome 25"/>
</dbReference>
<dbReference type="GO" id="GO:0008081">
    <property type="term" value="F:phosphoric diester hydrolase activity"/>
    <property type="evidence" value="ECO:0007669"/>
    <property type="project" value="TreeGrafter"/>
</dbReference>
<comment type="cofactor">
    <cofactor evidence="5 6">
        <name>Mg(2+)</name>
        <dbReference type="ChEBI" id="CHEBI:18420"/>
    </cofactor>
    <cofactor evidence="5 6">
        <name>Mn(2+)</name>
        <dbReference type="ChEBI" id="CHEBI:29035"/>
    </cofactor>
    <text evidence="5 6">Probably binds two magnesium or manganese ions per subunit.</text>
</comment>
<keyword evidence="5" id="KW-0464">Manganese</keyword>
<feature type="binding site" evidence="5">
    <location>
        <position position="336"/>
    </location>
    <ligand>
        <name>Mg(2+)</name>
        <dbReference type="ChEBI" id="CHEBI:18420"/>
        <label>1</label>
    </ligand>
</feature>
<accession>A0A8T2RU75</accession>
<dbReference type="Gene3D" id="3.60.10.10">
    <property type="entry name" value="Endonuclease/exonuclease/phosphatase"/>
    <property type="match status" value="1"/>
</dbReference>
<dbReference type="InterPro" id="IPR020847">
    <property type="entry name" value="AP_endonuclease_F1_BS"/>
</dbReference>
<dbReference type="PROSITE" id="PS51435">
    <property type="entry name" value="AP_NUCLEASE_F1_4"/>
    <property type="match status" value="1"/>
</dbReference>
<dbReference type="GO" id="GO:0003906">
    <property type="term" value="F:DNA-(apurinic or apyrimidinic site) endonuclease activity"/>
    <property type="evidence" value="ECO:0007669"/>
    <property type="project" value="TreeGrafter"/>
</dbReference>
<sequence length="470" mass="52491">MVGVFCLTELARYFLIPAHLRGSAPIQSLRCKKELSYFSGDSQKCYFLGLAHNPTKISFIMEAAALSIVASSPFTSSCATRAFASVTNNDMKEDHRSENATLEPDVEASRLEPMVYKRRSTRRRVLKETSTAKGNALDDLTLKDSVSMNPGTPSEVQAMGNISQVSNEPKHRKRTNRTGSPSIETPKCTASKAVHGSRKRKLSTKSSAKGTLCTEEILTESALSTDDCSCKIKEESKLEFQNVIDIDTTSERYNADTVIKKMDPWLILVHKKLQPEWSVYNPLTMRRPEVNDKSLKLISWNVNGLRALLKGGDNSYGTIISKLAEQENFDVLCLQETKLQEKNVPAFKDAILPAYENSLWSCSTSKLGYSGTAVISKIKPLSVTYGLGIAKHDNEGRLITLEFDSFFLATCYVPNSGQKLERLAYRVGDWDVSLSEFLKEFFVKRFAFFMSVAVCVVCMNMLCLKKFALF</sequence>
<dbReference type="PROSITE" id="PS00726">
    <property type="entry name" value="AP_NUCLEASE_F1_1"/>
    <property type="match status" value="1"/>
</dbReference>
<keyword evidence="8" id="KW-0812">Transmembrane</keyword>
<dbReference type="AlphaFoldDB" id="A0A8T2RU75"/>
<evidence type="ECO:0000313" key="11">
    <source>
        <dbReference type="Proteomes" id="UP000825935"/>
    </source>
</evidence>
<evidence type="ECO:0000256" key="7">
    <source>
        <dbReference type="SAM" id="MobiDB-lite"/>
    </source>
</evidence>
<evidence type="ECO:0000256" key="8">
    <source>
        <dbReference type="SAM" id="Phobius"/>
    </source>
</evidence>
<comment type="caution">
    <text evidence="10">The sequence shown here is derived from an EMBL/GenBank/DDBJ whole genome shotgun (WGS) entry which is preliminary data.</text>
</comment>
<name>A0A8T2RU75_CERRI</name>
<evidence type="ECO:0000256" key="1">
    <source>
        <dbReference type="ARBA" id="ARBA00007092"/>
    </source>
</evidence>
<evidence type="ECO:0000256" key="2">
    <source>
        <dbReference type="ARBA" id="ARBA00022723"/>
    </source>
</evidence>
<evidence type="ECO:0000256" key="5">
    <source>
        <dbReference type="PIRSR" id="PIRSR604808-2"/>
    </source>
</evidence>
<dbReference type="PANTHER" id="PTHR22748">
    <property type="entry name" value="AP ENDONUCLEASE"/>
    <property type="match status" value="1"/>
</dbReference>
<evidence type="ECO:0000256" key="3">
    <source>
        <dbReference type="ARBA" id="ARBA00022801"/>
    </source>
</evidence>
<keyword evidence="8" id="KW-0472">Membrane</keyword>
<comment type="similarity">
    <text evidence="1 6">Belongs to the DNA repair enzymes AP/ExoA family.</text>
</comment>
<keyword evidence="11" id="KW-1185">Reference proteome</keyword>
<dbReference type="GO" id="GO:0008311">
    <property type="term" value="F:double-stranded DNA 3'-5' DNA exonuclease activity"/>
    <property type="evidence" value="ECO:0007669"/>
    <property type="project" value="TreeGrafter"/>
</dbReference>
<dbReference type="EMBL" id="CM035430">
    <property type="protein sequence ID" value="KAH7298993.1"/>
    <property type="molecule type" value="Genomic_DNA"/>
</dbReference>
<organism evidence="10 11">
    <name type="scientific">Ceratopteris richardii</name>
    <name type="common">Triangle waterfern</name>
    <dbReference type="NCBI Taxonomy" id="49495"/>
    <lineage>
        <taxon>Eukaryota</taxon>
        <taxon>Viridiplantae</taxon>
        <taxon>Streptophyta</taxon>
        <taxon>Embryophyta</taxon>
        <taxon>Tracheophyta</taxon>
        <taxon>Polypodiopsida</taxon>
        <taxon>Polypodiidae</taxon>
        <taxon>Polypodiales</taxon>
        <taxon>Pteridineae</taxon>
        <taxon>Pteridaceae</taxon>
        <taxon>Parkerioideae</taxon>
        <taxon>Ceratopteris</taxon>
    </lineage>
</organism>
<evidence type="ECO:0000259" key="9">
    <source>
        <dbReference type="Pfam" id="PF03372"/>
    </source>
</evidence>
<dbReference type="Pfam" id="PF03372">
    <property type="entry name" value="Exo_endo_phos"/>
    <property type="match status" value="1"/>
</dbReference>
<keyword evidence="4 5" id="KW-0460">Magnesium</keyword>
<dbReference type="InterPro" id="IPR036691">
    <property type="entry name" value="Endo/exonu/phosph_ase_sf"/>
</dbReference>
<gene>
    <name evidence="10" type="ORF">KP509_25G068700</name>
</gene>
<dbReference type="GO" id="GO:0046872">
    <property type="term" value="F:metal ion binding"/>
    <property type="evidence" value="ECO:0007669"/>
    <property type="project" value="UniProtKB-KW"/>
</dbReference>
<dbReference type="GO" id="GO:0003677">
    <property type="term" value="F:DNA binding"/>
    <property type="evidence" value="ECO:0007669"/>
    <property type="project" value="InterPro"/>
</dbReference>
<keyword evidence="6" id="KW-0234">DNA repair</keyword>
<dbReference type="PANTHER" id="PTHR22748:SF6">
    <property type="entry name" value="DNA-(APURINIC OR APYRIMIDINIC SITE) ENDONUCLEASE"/>
    <property type="match status" value="1"/>
</dbReference>
<proteinExistence type="inferred from homology"/>
<feature type="compositionally biased region" description="Polar residues" evidence="7">
    <location>
        <begin position="144"/>
        <end position="167"/>
    </location>
</feature>
<keyword evidence="2 5" id="KW-0479">Metal-binding</keyword>
<keyword evidence="3" id="KW-0378">Hydrolase</keyword>
<evidence type="ECO:0000256" key="6">
    <source>
        <dbReference type="RuleBase" id="RU362131"/>
    </source>
</evidence>
<reference evidence="10" key="1">
    <citation type="submission" date="2021-08" db="EMBL/GenBank/DDBJ databases">
        <title>WGS assembly of Ceratopteris richardii.</title>
        <authorList>
            <person name="Marchant D.B."/>
            <person name="Chen G."/>
            <person name="Jenkins J."/>
            <person name="Shu S."/>
            <person name="Leebens-Mack J."/>
            <person name="Grimwood J."/>
            <person name="Schmutz J."/>
            <person name="Soltis P."/>
            <person name="Soltis D."/>
            <person name="Chen Z.-H."/>
        </authorList>
    </citation>
    <scope>NUCLEOTIDE SEQUENCE</scope>
    <source>
        <strain evidence="10">Whitten #5841</strain>
        <tissue evidence="10">Leaf</tissue>
    </source>
</reference>
<dbReference type="SUPFAM" id="SSF56219">
    <property type="entry name" value="DNase I-like"/>
    <property type="match status" value="1"/>
</dbReference>
<dbReference type="InterPro" id="IPR004808">
    <property type="entry name" value="AP_endonuc_1"/>
</dbReference>